<feature type="region of interest" description="Disordered" evidence="5">
    <location>
        <begin position="66"/>
        <end position="96"/>
    </location>
</feature>
<name>A0ABC8TCK9_9AQUA</name>
<sequence length="229" mass="25580">MKKCTGIGEESVMNVGQIGVRLTRARAALAVASAVTSSRTSKRRKVSSGKLELSSLLAKLRRRRRVLVTPQNSTSPPTSGNSRRQMTSSNVLRQRTSSDHALASYCSSNGSSELANGIVKFVDLEEEESAEVETSTFDIHCRERERREMTPASELRAESGELEPTGRPSEASSRRRSTALEKMPSEAELEEFFAATEKNVQKCFAEKYNYDIVKDVPLEGRYEWIQLKR</sequence>
<proteinExistence type="inferred from homology"/>
<feature type="compositionally biased region" description="Polar residues" evidence="5">
    <location>
        <begin position="69"/>
        <end position="95"/>
    </location>
</feature>
<dbReference type="PIRSF" id="PIRSF017811">
    <property type="entry name" value="CDK_inhib_pln"/>
    <property type="match status" value="1"/>
</dbReference>
<evidence type="ECO:0000256" key="2">
    <source>
        <dbReference type="ARBA" id="ARBA00010274"/>
    </source>
</evidence>
<evidence type="ECO:0000256" key="4">
    <source>
        <dbReference type="ARBA" id="ARBA00023306"/>
    </source>
</evidence>
<accession>A0ABC8TCK9</accession>
<dbReference type="Pfam" id="PF02234">
    <property type="entry name" value="CDI"/>
    <property type="match status" value="1"/>
</dbReference>
<dbReference type="InterPro" id="IPR044898">
    <property type="entry name" value="CDI_dom_sf"/>
</dbReference>
<evidence type="ECO:0000259" key="6">
    <source>
        <dbReference type="Pfam" id="PF02234"/>
    </source>
</evidence>
<dbReference type="InterPro" id="IPR044275">
    <property type="entry name" value="KRP"/>
</dbReference>
<gene>
    <name evidence="7" type="ORF">ILEXP_LOCUS36393</name>
</gene>
<organism evidence="7 8">
    <name type="scientific">Ilex paraguariensis</name>
    <name type="common">yerba mate</name>
    <dbReference type="NCBI Taxonomy" id="185542"/>
    <lineage>
        <taxon>Eukaryota</taxon>
        <taxon>Viridiplantae</taxon>
        <taxon>Streptophyta</taxon>
        <taxon>Embryophyta</taxon>
        <taxon>Tracheophyta</taxon>
        <taxon>Spermatophyta</taxon>
        <taxon>Magnoliopsida</taxon>
        <taxon>eudicotyledons</taxon>
        <taxon>Gunneridae</taxon>
        <taxon>Pentapetalae</taxon>
        <taxon>asterids</taxon>
        <taxon>campanulids</taxon>
        <taxon>Aquifoliales</taxon>
        <taxon>Aquifoliaceae</taxon>
        <taxon>Ilex</taxon>
    </lineage>
</organism>
<dbReference type="GO" id="GO:0004860">
    <property type="term" value="F:protein kinase inhibitor activity"/>
    <property type="evidence" value="ECO:0007669"/>
    <property type="project" value="UniProtKB-KW"/>
</dbReference>
<dbReference type="Gene3D" id="4.10.365.10">
    <property type="entry name" value="p27"/>
    <property type="match status" value="1"/>
</dbReference>
<comment type="caution">
    <text evidence="7">The sequence shown here is derived from an EMBL/GenBank/DDBJ whole genome shotgun (WGS) entry which is preliminary data.</text>
</comment>
<comment type="similarity">
    <text evidence="2">Belongs to the CDI family. ICK/KRP subfamily.</text>
</comment>
<dbReference type="GO" id="GO:0005654">
    <property type="term" value="C:nucleoplasm"/>
    <property type="evidence" value="ECO:0007669"/>
    <property type="project" value="UniProtKB-SubCell"/>
</dbReference>
<dbReference type="AlphaFoldDB" id="A0ABC8TCK9"/>
<dbReference type="EMBL" id="CAUOFW020004758">
    <property type="protein sequence ID" value="CAK9167136.1"/>
    <property type="molecule type" value="Genomic_DNA"/>
</dbReference>
<dbReference type="InterPro" id="IPR003175">
    <property type="entry name" value="CDI_dom"/>
</dbReference>
<evidence type="ECO:0000313" key="8">
    <source>
        <dbReference type="Proteomes" id="UP001642360"/>
    </source>
</evidence>
<evidence type="ECO:0000256" key="3">
    <source>
        <dbReference type="ARBA" id="ARBA00023013"/>
    </source>
</evidence>
<feature type="domain" description="Cyclin-dependent kinase inhibitor" evidence="6">
    <location>
        <begin position="182"/>
        <end position="226"/>
    </location>
</feature>
<protein>
    <recommendedName>
        <fullName evidence="6">Cyclin-dependent kinase inhibitor domain-containing protein</fullName>
    </recommendedName>
</protein>
<feature type="compositionally biased region" description="Basic and acidic residues" evidence="5">
    <location>
        <begin position="142"/>
        <end position="159"/>
    </location>
</feature>
<dbReference type="PANTHER" id="PTHR46776">
    <property type="entry name" value="CYCLIN-DEPENDENT KINASE INHIBITOR 4-RELATED"/>
    <property type="match status" value="1"/>
</dbReference>
<evidence type="ECO:0000256" key="5">
    <source>
        <dbReference type="SAM" id="MobiDB-lite"/>
    </source>
</evidence>
<keyword evidence="8" id="KW-1185">Reference proteome</keyword>
<feature type="region of interest" description="Disordered" evidence="5">
    <location>
        <begin position="142"/>
        <end position="183"/>
    </location>
</feature>
<keyword evidence="4" id="KW-0131">Cell cycle</keyword>
<evidence type="ECO:0000256" key="1">
    <source>
        <dbReference type="ARBA" id="ARBA00004642"/>
    </source>
</evidence>
<comment type="subcellular location">
    <subcellularLocation>
        <location evidence="1">Nucleus</location>
        <location evidence="1">Nucleoplasm</location>
    </subcellularLocation>
</comment>
<evidence type="ECO:0000313" key="7">
    <source>
        <dbReference type="EMBL" id="CAK9167136.1"/>
    </source>
</evidence>
<reference evidence="7 8" key="1">
    <citation type="submission" date="2024-02" db="EMBL/GenBank/DDBJ databases">
        <authorList>
            <person name="Vignale AGUSTIN F."/>
            <person name="Sosa J E."/>
            <person name="Modenutti C."/>
        </authorList>
    </citation>
    <scope>NUCLEOTIDE SEQUENCE [LARGE SCALE GENOMIC DNA]</scope>
</reference>
<dbReference type="Proteomes" id="UP001642360">
    <property type="component" value="Unassembled WGS sequence"/>
</dbReference>
<keyword evidence="3" id="KW-0649">Protein kinase inhibitor</keyword>